<keyword evidence="1" id="KW-0732">Signal</keyword>
<evidence type="ECO:0000313" key="3">
    <source>
        <dbReference type="Proteomes" id="UP000252519"/>
    </source>
</evidence>
<dbReference type="OrthoDB" id="5865587at2759"/>
<evidence type="ECO:0000313" key="2">
    <source>
        <dbReference type="EMBL" id="RCN49681.1"/>
    </source>
</evidence>
<protein>
    <submittedName>
        <fullName evidence="2">Uncharacterized protein</fullName>
    </submittedName>
</protein>
<evidence type="ECO:0000256" key="1">
    <source>
        <dbReference type="SAM" id="SignalP"/>
    </source>
</evidence>
<comment type="caution">
    <text evidence="2">The sequence shown here is derived from an EMBL/GenBank/DDBJ whole genome shotgun (WGS) entry which is preliminary data.</text>
</comment>
<feature type="chain" id="PRO_5017009629" evidence="1">
    <location>
        <begin position="19"/>
        <end position="67"/>
    </location>
</feature>
<dbReference type="EMBL" id="JOJR01000030">
    <property type="protein sequence ID" value="RCN49681.1"/>
    <property type="molecule type" value="Genomic_DNA"/>
</dbReference>
<keyword evidence="3" id="KW-1185">Reference proteome</keyword>
<dbReference type="Proteomes" id="UP000252519">
    <property type="component" value="Unassembled WGS sequence"/>
</dbReference>
<name>A0A368GZ76_ANCCA</name>
<reference evidence="2 3" key="1">
    <citation type="submission" date="2014-10" db="EMBL/GenBank/DDBJ databases">
        <title>Draft genome of the hookworm Ancylostoma caninum.</title>
        <authorList>
            <person name="Mitreva M."/>
        </authorList>
    </citation>
    <scope>NUCLEOTIDE SEQUENCE [LARGE SCALE GENOMIC DNA]</scope>
    <source>
        <strain evidence="2 3">Baltimore</strain>
    </source>
</reference>
<gene>
    <name evidence="2" type="ORF">ANCCAN_04137</name>
</gene>
<organism evidence="2 3">
    <name type="scientific">Ancylostoma caninum</name>
    <name type="common">Dog hookworm</name>
    <dbReference type="NCBI Taxonomy" id="29170"/>
    <lineage>
        <taxon>Eukaryota</taxon>
        <taxon>Metazoa</taxon>
        <taxon>Ecdysozoa</taxon>
        <taxon>Nematoda</taxon>
        <taxon>Chromadorea</taxon>
        <taxon>Rhabditida</taxon>
        <taxon>Rhabditina</taxon>
        <taxon>Rhabditomorpha</taxon>
        <taxon>Strongyloidea</taxon>
        <taxon>Ancylostomatidae</taxon>
        <taxon>Ancylostomatinae</taxon>
        <taxon>Ancylostoma</taxon>
    </lineage>
</organism>
<accession>A0A368GZ76</accession>
<feature type="signal peptide" evidence="1">
    <location>
        <begin position="1"/>
        <end position="18"/>
    </location>
</feature>
<proteinExistence type="predicted"/>
<dbReference type="AlphaFoldDB" id="A0A368GZ76"/>
<sequence>MSVALISAIILVPIPIMAVLKAAVVFHRNIPCRALYNPDTNLWGPRNDENRVRAAAWEKMFNVHQRW</sequence>